<evidence type="ECO:0000313" key="3">
    <source>
        <dbReference type="Proteomes" id="UP000321776"/>
    </source>
</evidence>
<sequence>MSKHHRLIGAVLSYTNNVNKGTSHGSLFQTTSGQINGSRSSTTRVLHRRPPTWLSEQQEYARDSDQLCAPSRMDVAQG</sequence>
<dbReference type="EMBL" id="VOQS01000005">
    <property type="protein sequence ID" value="TXC80684.1"/>
    <property type="molecule type" value="Genomic_DNA"/>
</dbReference>
<dbReference type="AlphaFoldDB" id="A0A5C6V775"/>
<protein>
    <submittedName>
        <fullName evidence="2">Uncharacterized protein</fullName>
    </submittedName>
</protein>
<feature type="compositionally biased region" description="Polar residues" evidence="1">
    <location>
        <begin position="19"/>
        <end position="44"/>
    </location>
</feature>
<name>A0A5C6V775_9BURK</name>
<organism evidence="2 3">
    <name type="scientific">Paraburkholderia azotifigens</name>
    <dbReference type="NCBI Taxonomy" id="2057004"/>
    <lineage>
        <taxon>Bacteria</taxon>
        <taxon>Pseudomonadati</taxon>
        <taxon>Pseudomonadota</taxon>
        <taxon>Betaproteobacteria</taxon>
        <taxon>Burkholderiales</taxon>
        <taxon>Burkholderiaceae</taxon>
        <taxon>Paraburkholderia</taxon>
    </lineage>
</organism>
<proteinExistence type="predicted"/>
<gene>
    <name evidence="2" type="ORF">FRZ40_41280</name>
</gene>
<comment type="caution">
    <text evidence="2">The sequence shown here is derived from an EMBL/GenBank/DDBJ whole genome shotgun (WGS) entry which is preliminary data.</text>
</comment>
<dbReference type="Proteomes" id="UP000321776">
    <property type="component" value="Unassembled WGS sequence"/>
</dbReference>
<feature type="region of interest" description="Disordered" evidence="1">
    <location>
        <begin position="19"/>
        <end position="78"/>
    </location>
</feature>
<accession>A0A5C6V775</accession>
<evidence type="ECO:0000313" key="2">
    <source>
        <dbReference type="EMBL" id="TXC80684.1"/>
    </source>
</evidence>
<reference evidence="2 3" key="1">
    <citation type="journal article" date="2018" name="Int. J. Syst. Evol. Microbiol.">
        <title>Paraburkholderia azotifigens sp. nov., a nitrogen-fixing bacterium isolated from paddy soil.</title>
        <authorList>
            <person name="Choi G.M."/>
            <person name="Im W.T."/>
        </authorList>
    </citation>
    <scope>NUCLEOTIDE SEQUENCE [LARGE SCALE GENOMIC DNA]</scope>
    <source>
        <strain evidence="2 3">NF 2-5-3</strain>
    </source>
</reference>
<evidence type="ECO:0000256" key="1">
    <source>
        <dbReference type="SAM" id="MobiDB-lite"/>
    </source>
</evidence>